<proteinExistence type="predicted"/>
<organism evidence="2 3">
    <name type="scientific">Rhodococcus zopfii</name>
    <dbReference type="NCBI Taxonomy" id="43772"/>
    <lineage>
        <taxon>Bacteria</taxon>
        <taxon>Bacillati</taxon>
        <taxon>Actinomycetota</taxon>
        <taxon>Actinomycetes</taxon>
        <taxon>Mycobacteriales</taxon>
        <taxon>Nocardiaceae</taxon>
        <taxon>Rhodococcus</taxon>
    </lineage>
</organism>
<dbReference type="EMBL" id="WBMO01000004">
    <property type="protein sequence ID" value="MDV2477407.1"/>
    <property type="molecule type" value="Genomic_DNA"/>
</dbReference>
<accession>A0ABU3WUP5</accession>
<sequence>MADHPYDQQIEINAAGITIGSTSVPGLIDHHSVNVQRNQHLPGHWTVTATFVTSKEPIAGAGIDIHPDGSVTVDHNFL</sequence>
<dbReference type="Proteomes" id="UP001275440">
    <property type="component" value="Unassembled WGS sequence"/>
</dbReference>
<comment type="caution">
    <text evidence="2">The sequence shown here is derived from an EMBL/GenBank/DDBJ whole genome shotgun (WGS) entry which is preliminary data.</text>
</comment>
<dbReference type="EMBL" id="WBMO01000005">
    <property type="protein sequence ID" value="MDV2477457.1"/>
    <property type="molecule type" value="Genomic_DNA"/>
</dbReference>
<keyword evidence="3" id="KW-1185">Reference proteome</keyword>
<evidence type="ECO:0000313" key="1">
    <source>
        <dbReference type="EMBL" id="MDV2477407.1"/>
    </source>
</evidence>
<name>A0ABU3WUP5_9NOCA</name>
<evidence type="ECO:0000313" key="3">
    <source>
        <dbReference type="Proteomes" id="UP001275440"/>
    </source>
</evidence>
<reference evidence="2 3" key="1">
    <citation type="submission" date="2019-10" db="EMBL/GenBank/DDBJ databases">
        <title>Draft Genome Assembly of Rhodococcus zopfii DSM44189.</title>
        <authorList>
            <person name="Sutton J.M."/>
            <person name="Akob D.M."/>
            <person name="Bushman T.J."/>
        </authorList>
    </citation>
    <scope>NUCLEOTIDE SEQUENCE [LARGE SCALE GENOMIC DNA]</scope>
    <source>
        <strain evidence="2 3">DSM 44189</strain>
    </source>
</reference>
<protein>
    <submittedName>
        <fullName evidence="2">Uncharacterized protein</fullName>
    </submittedName>
</protein>
<gene>
    <name evidence="1" type="ORF">F8M49_22150</name>
    <name evidence="2" type="ORF">F8M49_22415</name>
</gene>
<evidence type="ECO:0000313" key="2">
    <source>
        <dbReference type="EMBL" id="MDV2477457.1"/>
    </source>
</evidence>